<evidence type="ECO:0000313" key="2">
    <source>
        <dbReference type="EMBL" id="SAL66538.1"/>
    </source>
</evidence>
<gene>
    <name evidence="2" type="ORF">AWB70_06326</name>
</gene>
<accession>A0A158JCF4</accession>
<dbReference type="EMBL" id="FCNY02000023">
    <property type="protein sequence ID" value="SAL66538.1"/>
    <property type="molecule type" value="Genomic_DNA"/>
</dbReference>
<sequence length="159" mass="17026">MSTGFGKRVSAIVSTAILLSAVASVLYAPAGTAAPATVRDFEWMVGKLPSEVVGDQRFRKAFNELRPNEWKRIVERFGASDIAGVQLKDGYYFASGCKQHACSSDLAAFAISASTGEGSVMYRATVNEATGKTVTRSFSPPDMPIERTPLAAWAKENAL</sequence>
<protein>
    <recommendedName>
        <fullName evidence="4">Inhibitor of vertebrate lysozyme</fullName>
    </recommendedName>
</protein>
<keyword evidence="3" id="KW-1185">Reference proteome</keyword>
<dbReference type="RefSeq" id="WP_053568690.1">
    <property type="nucleotide sequence ID" value="NZ_FCNY02000023.1"/>
</dbReference>
<dbReference type="AlphaFoldDB" id="A0A158JCF4"/>
<organism evidence="2 3">
    <name type="scientific">Caballeronia cordobensis</name>
    <name type="common">Burkholderia cordobensis</name>
    <dbReference type="NCBI Taxonomy" id="1353886"/>
    <lineage>
        <taxon>Bacteria</taxon>
        <taxon>Pseudomonadati</taxon>
        <taxon>Pseudomonadota</taxon>
        <taxon>Betaproteobacteria</taxon>
        <taxon>Burkholderiales</taxon>
        <taxon>Burkholderiaceae</taxon>
        <taxon>Caballeronia</taxon>
    </lineage>
</organism>
<evidence type="ECO:0000256" key="1">
    <source>
        <dbReference type="SAM" id="SignalP"/>
    </source>
</evidence>
<evidence type="ECO:0000313" key="3">
    <source>
        <dbReference type="Proteomes" id="UP000054740"/>
    </source>
</evidence>
<reference evidence="3" key="1">
    <citation type="submission" date="2016-01" db="EMBL/GenBank/DDBJ databases">
        <authorList>
            <person name="Peeters C."/>
        </authorList>
    </citation>
    <scope>NUCLEOTIDE SEQUENCE [LARGE SCALE GENOMIC DNA]</scope>
</reference>
<feature type="signal peptide" evidence="1">
    <location>
        <begin position="1"/>
        <end position="33"/>
    </location>
</feature>
<feature type="chain" id="PRO_5011112447" description="Inhibitor of vertebrate lysozyme" evidence="1">
    <location>
        <begin position="34"/>
        <end position="159"/>
    </location>
</feature>
<proteinExistence type="predicted"/>
<dbReference type="Proteomes" id="UP000054740">
    <property type="component" value="Unassembled WGS sequence"/>
</dbReference>
<evidence type="ECO:0008006" key="4">
    <source>
        <dbReference type="Google" id="ProtNLM"/>
    </source>
</evidence>
<keyword evidence="1" id="KW-0732">Signal</keyword>
<name>A0A158JCF4_CABCO</name>